<dbReference type="SUPFAM" id="SSF48065">
    <property type="entry name" value="DBL homology domain (DH-domain)"/>
    <property type="match status" value="1"/>
</dbReference>
<feature type="compositionally biased region" description="Low complexity" evidence="1">
    <location>
        <begin position="505"/>
        <end position="521"/>
    </location>
</feature>
<feature type="compositionally biased region" description="Polar residues" evidence="1">
    <location>
        <begin position="821"/>
        <end position="833"/>
    </location>
</feature>
<feature type="compositionally biased region" description="Basic and acidic residues" evidence="1">
    <location>
        <begin position="953"/>
        <end position="983"/>
    </location>
</feature>
<proteinExistence type="predicted"/>
<organism evidence="2">
    <name type="scientific">Magallana gigas</name>
    <name type="common">Pacific oyster</name>
    <name type="synonym">Crassostrea gigas</name>
    <dbReference type="NCBI Taxonomy" id="29159"/>
    <lineage>
        <taxon>Eukaryota</taxon>
        <taxon>Metazoa</taxon>
        <taxon>Spiralia</taxon>
        <taxon>Lophotrochozoa</taxon>
        <taxon>Mollusca</taxon>
        <taxon>Bivalvia</taxon>
        <taxon>Autobranchia</taxon>
        <taxon>Pteriomorphia</taxon>
        <taxon>Ostreida</taxon>
        <taxon>Ostreoidea</taxon>
        <taxon>Ostreidae</taxon>
        <taxon>Magallana</taxon>
    </lineage>
</organism>
<dbReference type="CDD" id="cd00160">
    <property type="entry name" value="RhoGEF"/>
    <property type="match status" value="1"/>
</dbReference>
<feature type="compositionally biased region" description="Basic and acidic residues" evidence="1">
    <location>
        <begin position="850"/>
        <end position="883"/>
    </location>
</feature>
<dbReference type="PROSITE" id="PS50010">
    <property type="entry name" value="DH_2"/>
    <property type="match status" value="1"/>
</dbReference>
<reference evidence="2" key="1">
    <citation type="journal article" date="2012" name="Nature">
        <title>The oyster genome reveals stress adaptation and complexity of shell formation.</title>
        <authorList>
            <person name="Zhang G."/>
            <person name="Fang X."/>
            <person name="Guo X."/>
            <person name="Li L."/>
            <person name="Luo R."/>
            <person name="Xu F."/>
            <person name="Yang P."/>
            <person name="Zhang L."/>
            <person name="Wang X."/>
            <person name="Qi H."/>
            <person name="Xiong Z."/>
            <person name="Que H."/>
            <person name="Xie Y."/>
            <person name="Holland P.W."/>
            <person name="Paps J."/>
            <person name="Zhu Y."/>
            <person name="Wu F."/>
            <person name="Chen Y."/>
            <person name="Wang J."/>
            <person name="Peng C."/>
            <person name="Meng J."/>
            <person name="Yang L."/>
            <person name="Liu J."/>
            <person name="Wen B."/>
            <person name="Zhang N."/>
            <person name="Huang Z."/>
            <person name="Zhu Q."/>
            <person name="Feng Y."/>
            <person name="Mount A."/>
            <person name="Hedgecock D."/>
            <person name="Xu Z."/>
            <person name="Liu Y."/>
            <person name="Domazet-Loso T."/>
            <person name="Du Y."/>
            <person name="Sun X."/>
            <person name="Zhang S."/>
            <person name="Liu B."/>
            <person name="Cheng P."/>
            <person name="Jiang X."/>
            <person name="Li J."/>
            <person name="Fan D."/>
            <person name="Wang W."/>
            <person name="Fu W."/>
            <person name="Wang T."/>
            <person name="Wang B."/>
            <person name="Zhang J."/>
            <person name="Peng Z."/>
            <person name="Li Y."/>
            <person name="Li N."/>
            <person name="Wang J."/>
            <person name="Chen M."/>
            <person name="He Y."/>
            <person name="Tan F."/>
            <person name="Song X."/>
            <person name="Zheng Q."/>
            <person name="Huang R."/>
            <person name="Yang H."/>
            <person name="Du X."/>
            <person name="Chen L."/>
            <person name="Yang M."/>
            <person name="Gaffney P.M."/>
            <person name="Wang S."/>
            <person name="Luo L."/>
            <person name="She Z."/>
            <person name="Ming Y."/>
            <person name="Huang W."/>
            <person name="Zhang S."/>
            <person name="Huang B."/>
            <person name="Zhang Y."/>
            <person name="Qu T."/>
            <person name="Ni P."/>
            <person name="Miao G."/>
            <person name="Wang J."/>
            <person name="Wang Q."/>
            <person name="Steinberg C.E."/>
            <person name="Wang H."/>
            <person name="Li N."/>
            <person name="Qian L."/>
            <person name="Zhang G."/>
            <person name="Li Y."/>
            <person name="Yang H."/>
            <person name="Liu X."/>
            <person name="Wang J."/>
            <person name="Yin Y."/>
            <person name="Wang J."/>
        </authorList>
    </citation>
    <scope>NUCLEOTIDE SEQUENCE [LARGE SCALE GENOMIC DNA]</scope>
    <source>
        <strain evidence="2">05x7-T-G4-1.051#20</strain>
    </source>
</reference>
<dbReference type="PANTHER" id="PTHR46944">
    <property type="entry name" value="RHO GUANINE NUCLEOTIDE EXCHANGE FACTOR 33"/>
    <property type="match status" value="1"/>
</dbReference>
<feature type="compositionally biased region" description="Polar residues" evidence="1">
    <location>
        <begin position="1036"/>
        <end position="1045"/>
    </location>
</feature>
<accession>K1QZM5</accession>
<feature type="region of interest" description="Disordered" evidence="1">
    <location>
        <begin position="1072"/>
        <end position="1093"/>
    </location>
</feature>
<feature type="compositionally biased region" description="Low complexity" evidence="1">
    <location>
        <begin position="659"/>
        <end position="672"/>
    </location>
</feature>
<evidence type="ECO:0000256" key="1">
    <source>
        <dbReference type="SAM" id="MobiDB-lite"/>
    </source>
</evidence>
<dbReference type="Gene3D" id="1.20.900.10">
    <property type="entry name" value="Dbl homology (DH) domain"/>
    <property type="match status" value="1"/>
</dbReference>
<feature type="region of interest" description="Disordered" evidence="1">
    <location>
        <begin position="810"/>
        <end position="1057"/>
    </location>
</feature>
<feature type="region of interest" description="Disordered" evidence="1">
    <location>
        <begin position="504"/>
        <end position="582"/>
    </location>
</feature>
<dbReference type="Pfam" id="PF00621">
    <property type="entry name" value="RhoGEF"/>
    <property type="match status" value="1"/>
</dbReference>
<feature type="compositionally biased region" description="Polar residues" evidence="1">
    <location>
        <begin position="989"/>
        <end position="1020"/>
    </location>
</feature>
<dbReference type="HOGENOM" id="CLU_272521_0_0_1"/>
<feature type="compositionally biased region" description="Basic and acidic residues" evidence="1">
    <location>
        <begin position="747"/>
        <end position="761"/>
    </location>
</feature>
<dbReference type="SMART" id="SM00325">
    <property type="entry name" value="RhoGEF"/>
    <property type="match status" value="1"/>
</dbReference>
<sequence length="1185" mass="134663">MKKTVINHGDLTKDKVPDSEKIRKMASDKMRTGFTKIKMYLKEPRSSDEMWCIFRVATPGEPPPSQEEKAGKVEQTTGTKKNGNLDRKEKNFSQQAEEGDGGAMEQIQLTEQIAMVQDMVQEMKLSFTSAMEELAKTQYGDDSLHQQLSADRESNLRQITELTDLVKSLKSEVDSIKTELKGVVATQKTLEEKFKSEKPRLVDSPAPDSSRKDVAPMVQPYLATADDCDTHSVTALACKSLNLSQALHEKCLHLELSSSDEDDTLRNLQGSGFFMDKDGSYYLDDKHVHPRKLPLHERVVEEVQREKAAQEIVEAERSYCSQLWTLIDAYMNPLRHADIMTTRELYALFPTYIPQMYEQHCLQLHKMEERLMKWKISGMLGDVFVKMLEKQDGEGLALYKEYINDFPSIINNMNQWFSQSPHFKSLMGSSNLASSNVIPLLLEPLQQIPKYSLLLKNLLKHTAMDHPDRQYLEAALYSLKSFLYIMNNDIEHASQFLNVSRSRESGNSMRSRSSGSSAEANQVSSARDSGIQEDETRHPASPNTAKRYVLQVLRERREREDQGYRDRPVTVPSRHHHAFGSHPDLSAQEYVDLMNTSKESSVYLPYQSGHKMYSSLSKIPANKVPEIRSPEKPPRRIKIRRRPDNPKSAINSNYLRPLTPHFPFSSTPTTHTTFDEQENLRPPPSSRRGRTRPASSIDFTNRGNERRDQMLEDWSFHGSSLNSPRDHPGEGRARNELHLSLQRLLAEREREGSHRQEDRDQYFQPVTTSSEPVGPAEDRFGPASYNGYQAGRPAFQRKIVEDYGIYGDEDEEEDFGKDENLSGSFHSQNTSSPMKVRNENPYENFHQRRTLPEVRSVKQEVPQGHREKPLPSPRRNESQKSRMSDSSTKLPVERKTSNDASGSKQLKPEHLVPAPAENSNGALNKRRDMQAFEMEPIEYSESNKRNSYVQAEKPSEDDSSYRKESHKNSPDINKNDLKLDVKAAEILTMRSTSQNTESPSRPSSDPVTTTGGPVLRNSNKTAKKLPVPSGRLSYPNLDQMSSASKIPSPPVTPTDGKNLKALARDTKIPMYMPKRKDKGGKGSMENISKSTEDVSKVKKKTKFGSIKSFFGRKRPGMDEMETVDVVVSIRLMRVTAQIEKIFKDFSSAQDLRESESIDVDNKSDILSTECWVEDDIGIHNKTTKD</sequence>
<dbReference type="InterPro" id="IPR042849">
    <property type="entry name" value="ARHGEF33"/>
</dbReference>
<dbReference type="InterPro" id="IPR035899">
    <property type="entry name" value="DBL_dom_sf"/>
</dbReference>
<dbReference type="EMBL" id="JH818576">
    <property type="protein sequence ID" value="EKC39093.1"/>
    <property type="molecule type" value="Genomic_DNA"/>
</dbReference>
<feature type="compositionally biased region" description="Basic and acidic residues" evidence="1">
    <location>
        <begin position="553"/>
        <end position="568"/>
    </location>
</feature>
<dbReference type="PANTHER" id="PTHR46944:SF1">
    <property type="entry name" value="RHO GUANINE NUCLEOTIDE EXCHANGE FACTOR 33"/>
    <property type="match status" value="1"/>
</dbReference>
<dbReference type="InParanoid" id="K1QZM5"/>
<name>K1QZM5_MAGGI</name>
<feature type="compositionally biased region" description="Basic and acidic residues" evidence="1">
    <location>
        <begin position="625"/>
        <end position="634"/>
    </location>
</feature>
<feature type="region of interest" description="Disordered" evidence="1">
    <location>
        <begin position="625"/>
        <end position="706"/>
    </location>
</feature>
<feature type="region of interest" description="Disordered" evidence="1">
    <location>
        <begin position="747"/>
        <end position="789"/>
    </location>
</feature>
<dbReference type="InterPro" id="IPR000219">
    <property type="entry name" value="DH_dom"/>
</dbReference>
<dbReference type="AlphaFoldDB" id="K1QZM5"/>
<feature type="region of interest" description="Disordered" evidence="1">
    <location>
        <begin position="56"/>
        <end position="101"/>
    </location>
</feature>
<evidence type="ECO:0000313" key="2">
    <source>
        <dbReference type="EMBL" id="EKC39093.1"/>
    </source>
</evidence>
<gene>
    <name evidence="2" type="ORF">CGI_10020669</name>
</gene>
<protein>
    <submittedName>
        <fullName evidence="2">Rho guanine nucleotide exchange factor 10</fullName>
    </submittedName>
</protein>
<dbReference type="GO" id="GO:0005085">
    <property type="term" value="F:guanyl-nucleotide exchange factor activity"/>
    <property type="evidence" value="ECO:0007669"/>
    <property type="project" value="InterPro"/>
</dbReference>